<evidence type="ECO:0000256" key="1">
    <source>
        <dbReference type="ARBA" id="ARBA00022729"/>
    </source>
</evidence>
<dbReference type="Pfam" id="PF13458">
    <property type="entry name" value="Peripla_BP_6"/>
    <property type="match status" value="1"/>
</dbReference>
<dbReference type="PANTHER" id="PTHR47628:SF1">
    <property type="entry name" value="ALIPHATIC AMIDASE EXPRESSION-REGULATING PROTEIN"/>
    <property type="match status" value="1"/>
</dbReference>
<dbReference type="InterPro" id="IPR028081">
    <property type="entry name" value="Leu-bd"/>
</dbReference>
<reference evidence="3" key="1">
    <citation type="submission" date="2020-05" db="EMBL/GenBank/DDBJ databases">
        <authorList>
            <person name="Chiriac C."/>
            <person name="Salcher M."/>
            <person name="Ghai R."/>
            <person name="Kavagutti S V."/>
        </authorList>
    </citation>
    <scope>NUCLEOTIDE SEQUENCE</scope>
</reference>
<dbReference type="PANTHER" id="PTHR47628">
    <property type="match status" value="1"/>
</dbReference>
<keyword evidence="1" id="KW-0732">Signal</keyword>
<proteinExistence type="predicted"/>
<protein>
    <submittedName>
        <fullName evidence="3">Unannotated protein</fullName>
    </submittedName>
</protein>
<accession>A0A6J6DA90</accession>
<dbReference type="InterPro" id="IPR023393">
    <property type="entry name" value="START-like_dom_sf"/>
</dbReference>
<name>A0A6J6DA90_9ZZZZ</name>
<dbReference type="SUPFAM" id="SSF55961">
    <property type="entry name" value="Bet v1-like"/>
    <property type="match status" value="1"/>
</dbReference>
<evidence type="ECO:0000313" key="3">
    <source>
        <dbReference type="EMBL" id="CAB4560226.1"/>
    </source>
</evidence>
<dbReference type="SUPFAM" id="SSF53822">
    <property type="entry name" value="Periplasmic binding protein-like I"/>
    <property type="match status" value="1"/>
</dbReference>
<dbReference type="InterPro" id="IPR028082">
    <property type="entry name" value="Peripla_BP_I"/>
</dbReference>
<dbReference type="AlphaFoldDB" id="A0A6J6DA90"/>
<organism evidence="3">
    <name type="scientific">freshwater metagenome</name>
    <dbReference type="NCBI Taxonomy" id="449393"/>
    <lineage>
        <taxon>unclassified sequences</taxon>
        <taxon>metagenomes</taxon>
        <taxon>ecological metagenomes</taxon>
    </lineage>
</organism>
<evidence type="ECO:0000259" key="2">
    <source>
        <dbReference type="Pfam" id="PF13458"/>
    </source>
</evidence>
<dbReference type="CDD" id="cd06331">
    <property type="entry name" value="PBP1_AmiC-like"/>
    <property type="match status" value="1"/>
</dbReference>
<dbReference type="Gene3D" id="3.30.530.20">
    <property type="match status" value="1"/>
</dbReference>
<sequence length="474" mass="51503">MTGDLSFFVNAESEKTPSELWRQLSSGNTSGWPILEHCLQLEVGAAVMFNIPHPDGSTIESSGRIVEVLEEQRVILVQETPWSGHIRVDLKPIENGTRITVRVQLGPECLPWFSASADSELEGRIPGGLKIGLLAPLSGTAGLLGRAVANAATLAVEELNASSAFGPRPAELVVADDRTDQGAALAAFNRLTVTENCEVVVACISSASLQAIRPVATARGTLFLAAAMSEHTPSGANFFQFGETPLDQLAASVPMMMDQTNSRHWFILGSDYVWPRSIGMVANEVIERHHGVIAGEHYQPLGTAQFDEVIDQISRSGADLILSSLVGIDAVLFERAFYDSGLRSRFRTLATNFDDSLLDHTGREAANGIWSTQEYFMPTLADEMDSVARRYRERFGELAPRLSSMAKSVYDSIHLYAQALGIAKSSEPSEISAVLRSTRLGGSRLLSRDRGTVLTTELVEVTPDGFRQIRTGRQ</sequence>
<gene>
    <name evidence="3" type="ORF">UFOPK1591_00685</name>
</gene>
<dbReference type="EMBL" id="CAEZTD010000041">
    <property type="protein sequence ID" value="CAB4560226.1"/>
    <property type="molecule type" value="Genomic_DNA"/>
</dbReference>
<dbReference type="Gene3D" id="3.40.50.2300">
    <property type="match status" value="2"/>
</dbReference>
<feature type="domain" description="Leucine-binding protein" evidence="2">
    <location>
        <begin position="129"/>
        <end position="438"/>
    </location>
</feature>